<sequence>MRPALLACLLFLLLLNGCAQEKKDLAPAVVTPTPQTATETPVPAPEELPTLPAEEVPEMEPAKDAFEAELRYNTSIPSFSKAKVRGIIDKSAPAVVKQTLFVEGLPRLSGRNVFETSHKDGVDFDYYSAWLVDESGKHAPTHVDDFNPFSSGETKEETLFNRSDLPPGSLFEKDYKKIILTVEANQKEEIPASSGVILYAAFFNHKLDPDNLQFKYNSMYPDFSAATARLAFNPAPEGLAVNGQFTGLPRLEEVDDPVIEGNPAGLDFDYYAVWLVASDGKNQPVLAGKFNAEPSGATDFSVSLKPVAFKGTDFKFYDKAYISVEVNGVVPKKPGKWVIYTGEIKPAT</sequence>
<evidence type="ECO:0000313" key="1">
    <source>
        <dbReference type="EMBL" id="MBS3062707.1"/>
    </source>
</evidence>
<organism evidence="1 2">
    <name type="scientific">Candidatus Iainarchaeum sp</name>
    <dbReference type="NCBI Taxonomy" id="3101447"/>
    <lineage>
        <taxon>Archaea</taxon>
        <taxon>Candidatus Iainarchaeota</taxon>
        <taxon>Candidatus Iainarchaeia</taxon>
        <taxon>Candidatus Iainarchaeales</taxon>
        <taxon>Candidatus Iainarchaeaceae</taxon>
        <taxon>Candidatus Iainarchaeum</taxon>
    </lineage>
</organism>
<name>A0A8T4L7Q4_9ARCH</name>
<dbReference type="EMBL" id="JAGVWE010000002">
    <property type="protein sequence ID" value="MBS3062707.1"/>
    <property type="molecule type" value="Genomic_DNA"/>
</dbReference>
<reference evidence="1" key="1">
    <citation type="submission" date="2021-03" db="EMBL/GenBank/DDBJ databases">
        <authorList>
            <person name="Jaffe A."/>
        </authorList>
    </citation>
    <scope>NUCLEOTIDE SEQUENCE</scope>
    <source>
        <strain evidence="1">RIFCSPLOWO2_01_FULL_58_19</strain>
    </source>
</reference>
<reference evidence="1" key="2">
    <citation type="submission" date="2021-05" db="EMBL/GenBank/DDBJ databases">
        <title>Protein family content uncovers lineage relationships and bacterial pathway maintenance mechanisms in DPANN archaea.</title>
        <authorList>
            <person name="Castelle C.J."/>
            <person name="Meheust R."/>
            <person name="Jaffe A.L."/>
            <person name="Seitz K."/>
            <person name="Gong X."/>
            <person name="Baker B.J."/>
            <person name="Banfield J.F."/>
        </authorList>
    </citation>
    <scope>NUCLEOTIDE SEQUENCE</scope>
    <source>
        <strain evidence="1">RIFCSPLOWO2_01_FULL_58_19</strain>
    </source>
</reference>
<gene>
    <name evidence="1" type="ORF">J4203_02455</name>
</gene>
<evidence type="ECO:0000313" key="2">
    <source>
        <dbReference type="Proteomes" id="UP000678237"/>
    </source>
</evidence>
<accession>A0A8T4L7Q4</accession>
<protein>
    <submittedName>
        <fullName evidence="1">Uncharacterized protein</fullName>
    </submittedName>
</protein>
<dbReference type="AlphaFoldDB" id="A0A8T4L7Q4"/>
<comment type="caution">
    <text evidence="1">The sequence shown here is derived from an EMBL/GenBank/DDBJ whole genome shotgun (WGS) entry which is preliminary data.</text>
</comment>
<proteinExistence type="predicted"/>
<dbReference type="Proteomes" id="UP000678237">
    <property type="component" value="Unassembled WGS sequence"/>
</dbReference>